<dbReference type="InterPro" id="IPR036770">
    <property type="entry name" value="Ankyrin_rpt-contain_sf"/>
</dbReference>
<dbReference type="Proteomes" id="UP000008974">
    <property type="component" value="Unassembled WGS sequence"/>
</dbReference>
<dbReference type="PANTHER" id="PTHR24120:SF4">
    <property type="entry name" value="GH07239P"/>
    <property type="match status" value="1"/>
</dbReference>
<dbReference type="OrthoDB" id="539213at2759"/>
<proteinExistence type="predicted"/>
<comment type="caution">
    <text evidence="1">The sequence shown here is derived from an EMBL/GenBank/DDBJ whole genome shotgun (WGS) entry which is preliminary data.</text>
</comment>
<dbReference type="SMART" id="SM00248">
    <property type="entry name" value="ANK"/>
    <property type="match status" value="3"/>
</dbReference>
<dbReference type="Pfam" id="PF12796">
    <property type="entry name" value="Ank_2"/>
    <property type="match status" value="1"/>
</dbReference>
<dbReference type="InterPro" id="IPR002110">
    <property type="entry name" value="Ankyrin_rpt"/>
</dbReference>
<evidence type="ECO:0000313" key="2">
    <source>
        <dbReference type="Proteomes" id="UP000008974"/>
    </source>
</evidence>
<dbReference type="EMBL" id="ACVC01000171">
    <property type="protein sequence ID" value="EFO62649.1"/>
    <property type="molecule type" value="Genomic_DNA"/>
</dbReference>
<accession>E1F4I3</accession>
<organism evidence="1 2">
    <name type="scientific">Giardia intestinalis (strain P15)</name>
    <name type="common">Giardia lamblia</name>
    <dbReference type="NCBI Taxonomy" id="658858"/>
    <lineage>
        <taxon>Eukaryota</taxon>
        <taxon>Metamonada</taxon>
        <taxon>Diplomonadida</taxon>
        <taxon>Hexamitidae</taxon>
        <taxon>Giardiinae</taxon>
        <taxon>Giardia</taxon>
    </lineage>
</organism>
<name>E1F4I3_GIAIA</name>
<dbReference type="SUPFAM" id="SSF48403">
    <property type="entry name" value="Ankyrin repeat"/>
    <property type="match status" value="1"/>
</dbReference>
<protein>
    <submittedName>
        <fullName evidence="1">Protein 21.1</fullName>
    </submittedName>
</protein>
<dbReference type="Gene3D" id="1.25.40.20">
    <property type="entry name" value="Ankyrin repeat-containing domain"/>
    <property type="match status" value="2"/>
</dbReference>
<dbReference type="OMA" id="WCPLEQA"/>
<dbReference type="AlphaFoldDB" id="E1F4I3"/>
<dbReference type="STRING" id="658858.E1F4I3"/>
<reference evidence="1 2" key="1">
    <citation type="journal article" date="2010" name="BMC Genomics">
        <title>Genome analysis and comparative genomics of a Giardia intestinalis assemblage E isolate.</title>
        <authorList>
            <person name="Jerlstrom-Hultqvist J."/>
            <person name="Franzen O."/>
            <person name="Ankarklev J."/>
            <person name="Xu F."/>
            <person name="Nohynkova E."/>
            <person name="Andersson J.O."/>
            <person name="Svard S.G."/>
            <person name="Andersson B."/>
        </authorList>
    </citation>
    <scope>NUCLEOTIDE SEQUENCE [LARGE SCALE GENOMIC DNA]</scope>
    <source>
        <strain evidence="1 2">P15</strain>
    </source>
</reference>
<evidence type="ECO:0000313" key="1">
    <source>
        <dbReference type="EMBL" id="EFO62649.1"/>
    </source>
</evidence>
<dbReference type="VEuPathDB" id="GiardiaDB:GLP15_4767"/>
<sequence length="669" mass="74735">MRQTFVLVASSDTRCVSSCLSRITGAPLTATAFHAPSDETADLRKQLFSGLLSIRSRVILPWIDIFSEDNASFCVVTKMSTGLPLPIFWKVYSAIEGPNVTFRVLRLLITFILTVENQVQSQLIKKLVYSLANCHDLTINGDGFLVLYLDGLKLISRLPLVVKPVLGLQQQFIWRIMTYLLKGPDRVDDITVESLSLSQLHGWPDKVLYFLKDLCAYPVVLSTSVADTCSYLSGYPNPLRIPLHILRANPVSNSLELVPSTEFFEETMELLSIYINTNSRLRQPEFKGLLLTAELYPWKIPVGALARAYMYGKSTFAVEEAFSLAMQRGDYGILAGIAHLCKSNSLKLTSLMLELLRQADPDSSYHSFSLSENDKETLWISSMHGYSALMFAVLTHNKTMVERILPHEMTMKNACGHSALTIAQQLRLESICSVLTRYLPTYDEFGNTHLHTVVQENIENIDAIKQNIFLSQIPNSAGEYAIMLAYRLKKYKILFVLSQSEGRLVHPVTISYNNLSISKLSVLQLAVLDGDCAAVRAVKQYGHSVVTDHGYTALMFAAERGCSDLVRELAPFEARQTNNAGKTALLLAICAGHLDVVKVLADYETRLTDNTGWCPLEQAVRRSKIDMVEVLAPYEAKMFGAKAIDAADSSAFISQANRRPIKEIIRKYM</sequence>
<gene>
    <name evidence="1" type="ORF">GLP15_4767</name>
</gene>
<dbReference type="PANTHER" id="PTHR24120">
    <property type="entry name" value="GH07239P"/>
    <property type="match status" value="1"/>
</dbReference>